<feature type="region of interest" description="Disordered" evidence="1">
    <location>
        <begin position="150"/>
        <end position="307"/>
    </location>
</feature>
<dbReference type="OrthoDB" id="2139939at2759"/>
<dbReference type="GeneID" id="763426"/>
<feature type="region of interest" description="Disordered" evidence="1">
    <location>
        <begin position="1"/>
        <end position="76"/>
    </location>
</feature>
<evidence type="ECO:0000313" key="3">
    <source>
        <dbReference type="Proteomes" id="UP000007110"/>
    </source>
</evidence>
<accession>A0A7M7PEF5</accession>
<dbReference type="OMA" id="MFAMYLD"/>
<feature type="compositionally biased region" description="Polar residues" evidence="1">
    <location>
        <begin position="164"/>
        <end position="181"/>
    </location>
</feature>
<evidence type="ECO:0000256" key="1">
    <source>
        <dbReference type="SAM" id="MobiDB-lite"/>
    </source>
</evidence>
<keyword evidence="3" id="KW-1185">Reference proteome</keyword>
<sequence>MPKAKAKKSKTKRRHESSSSSSYDDSSDSYSSSASDSEDDYKVRKKQKADAPSKKQQKKIKIKAEKEKKKKTKNKITKDDYYSKSKEFRVWLMEEKNKPLDELTSKKAKEYFKKFVKKWNSGKLLKKFYKGIDFADEKSSLTNYKWKFSGKRHPSLSRDLDGSISMSPFKTPQPTKFSTFGKTAHKDAAGSKSVPPDAKFIGPSRPPPMSQVEIENNRETERKRVQKERKEFNSHNKMVMDELAPKATGREAKIQKKAIRAQERREREASPGLGVETKSIMGGPSYDDVMERRRRKKEDKKDNMVHKANMKLTEYQLKEQAKMKALFEMAKAHKNENSLWK</sequence>
<dbReference type="PANTHER" id="PTHR34117:SF1">
    <property type="entry name" value="STYLE CELL-CYCLE INHIBITOR 1"/>
    <property type="match status" value="1"/>
</dbReference>
<organism evidence="2 3">
    <name type="scientific">Strongylocentrotus purpuratus</name>
    <name type="common">Purple sea urchin</name>
    <dbReference type="NCBI Taxonomy" id="7668"/>
    <lineage>
        <taxon>Eukaryota</taxon>
        <taxon>Metazoa</taxon>
        <taxon>Echinodermata</taxon>
        <taxon>Eleutherozoa</taxon>
        <taxon>Echinozoa</taxon>
        <taxon>Echinoidea</taxon>
        <taxon>Euechinoidea</taxon>
        <taxon>Echinacea</taxon>
        <taxon>Camarodonta</taxon>
        <taxon>Echinidea</taxon>
        <taxon>Strongylocentrotidae</taxon>
        <taxon>Strongylocentrotus</taxon>
    </lineage>
</organism>
<evidence type="ECO:0000313" key="2">
    <source>
        <dbReference type="EnsemblMetazoa" id="XP_030850597"/>
    </source>
</evidence>
<dbReference type="KEGG" id="spu:763426"/>
<reference evidence="2" key="2">
    <citation type="submission" date="2021-01" db="UniProtKB">
        <authorList>
            <consortium name="EnsemblMetazoa"/>
        </authorList>
    </citation>
    <scope>IDENTIFICATION</scope>
</reference>
<dbReference type="PANTHER" id="PTHR34117">
    <property type="entry name" value="STYLE CELL-CYCLE INHIBITOR 1"/>
    <property type="match status" value="1"/>
</dbReference>
<dbReference type="AlphaFoldDB" id="A0A7M7PEF5"/>
<dbReference type="EnsemblMetazoa" id="XM_030994737">
    <property type="protein sequence ID" value="XP_030850597"/>
    <property type="gene ID" value="LOC763426"/>
</dbReference>
<dbReference type="RefSeq" id="XP_030850597.1">
    <property type="nucleotide sequence ID" value="XM_030994737.1"/>
</dbReference>
<dbReference type="InterPro" id="IPR044688">
    <property type="entry name" value="SCI-1-like"/>
</dbReference>
<dbReference type="InParanoid" id="A0A7M7PEF5"/>
<name>A0A7M7PEF5_STRPU</name>
<feature type="compositionally biased region" description="Low complexity" evidence="1">
    <location>
        <begin position="18"/>
        <end position="35"/>
    </location>
</feature>
<protein>
    <submittedName>
        <fullName evidence="2">Uncharacterized protein</fullName>
    </submittedName>
</protein>
<feature type="compositionally biased region" description="Basic residues" evidence="1">
    <location>
        <begin position="1"/>
        <end position="15"/>
    </location>
</feature>
<feature type="compositionally biased region" description="Basic and acidic residues" evidence="1">
    <location>
        <begin position="215"/>
        <end position="269"/>
    </location>
</feature>
<dbReference type="Proteomes" id="UP000007110">
    <property type="component" value="Unassembled WGS sequence"/>
</dbReference>
<reference evidence="3" key="1">
    <citation type="submission" date="2015-02" db="EMBL/GenBank/DDBJ databases">
        <title>Genome sequencing for Strongylocentrotus purpuratus.</title>
        <authorList>
            <person name="Murali S."/>
            <person name="Liu Y."/>
            <person name="Vee V."/>
            <person name="English A."/>
            <person name="Wang M."/>
            <person name="Skinner E."/>
            <person name="Han Y."/>
            <person name="Muzny D.M."/>
            <person name="Worley K.C."/>
            <person name="Gibbs R.A."/>
        </authorList>
    </citation>
    <scope>NUCLEOTIDE SEQUENCE</scope>
</reference>
<proteinExistence type="predicted"/>